<sequence>MVRELAFMGESIEAYVLPSVAKIVADAIKKS</sequence>
<organism evidence="1">
    <name type="scientific">marine metagenome</name>
    <dbReference type="NCBI Taxonomy" id="408172"/>
    <lineage>
        <taxon>unclassified sequences</taxon>
        <taxon>metagenomes</taxon>
        <taxon>ecological metagenomes</taxon>
    </lineage>
</organism>
<reference evidence="1" key="1">
    <citation type="submission" date="2018-05" db="EMBL/GenBank/DDBJ databases">
        <authorList>
            <person name="Lanie J.A."/>
            <person name="Ng W.-L."/>
            <person name="Kazmierczak K.M."/>
            <person name="Andrzejewski T.M."/>
            <person name="Davidsen T.M."/>
            <person name="Wayne K.J."/>
            <person name="Tettelin H."/>
            <person name="Glass J.I."/>
            <person name="Rusch D."/>
            <person name="Podicherti R."/>
            <person name="Tsui H.-C.T."/>
            <person name="Winkler M.E."/>
        </authorList>
    </citation>
    <scope>NUCLEOTIDE SEQUENCE</scope>
</reference>
<evidence type="ECO:0008006" key="2">
    <source>
        <dbReference type="Google" id="ProtNLM"/>
    </source>
</evidence>
<accession>A0A381V949</accession>
<proteinExistence type="predicted"/>
<evidence type="ECO:0000313" key="1">
    <source>
        <dbReference type="EMBL" id="SVA36915.1"/>
    </source>
</evidence>
<name>A0A381V949_9ZZZZ</name>
<protein>
    <recommendedName>
        <fullName evidence="2">Phosphopantetheine adenylyltransferase</fullName>
    </recommendedName>
</protein>
<dbReference type="EMBL" id="UINC01008191">
    <property type="protein sequence ID" value="SVA36915.1"/>
    <property type="molecule type" value="Genomic_DNA"/>
</dbReference>
<gene>
    <name evidence="1" type="ORF">METZ01_LOCUS89769</name>
</gene>
<dbReference type="AlphaFoldDB" id="A0A381V949"/>